<protein>
    <submittedName>
        <fullName evidence="1">Uncharacterized protein</fullName>
    </submittedName>
</protein>
<evidence type="ECO:0000313" key="2">
    <source>
        <dbReference type="Proteomes" id="UP000038200"/>
    </source>
</evidence>
<name>A0A0B7IQZ5_9FLAO</name>
<dbReference type="AlphaFoldDB" id="A0A0B7IQZ5"/>
<accession>A0A0B7IQZ5</accession>
<gene>
    <name evidence="1" type="ORF">CCAND93_780002</name>
</gene>
<proteinExistence type="predicted"/>
<dbReference type="EMBL" id="CDOL01000270">
    <property type="protein sequence ID" value="CEN54225.1"/>
    <property type="molecule type" value="Genomic_DNA"/>
</dbReference>
<dbReference type="Proteomes" id="UP000038200">
    <property type="component" value="Unassembled WGS sequence"/>
</dbReference>
<sequence>MISVYVRNTSATKIVDPFKKDKIIFNLIQIYLVSLHEIRFNDF</sequence>
<organism evidence="1 2">
    <name type="scientific">Capnocytophaga canis</name>
    <dbReference type="NCBI Taxonomy" id="1848903"/>
    <lineage>
        <taxon>Bacteria</taxon>
        <taxon>Pseudomonadati</taxon>
        <taxon>Bacteroidota</taxon>
        <taxon>Flavobacteriia</taxon>
        <taxon>Flavobacteriales</taxon>
        <taxon>Flavobacteriaceae</taxon>
        <taxon>Capnocytophaga</taxon>
    </lineage>
</organism>
<reference evidence="1 2" key="1">
    <citation type="submission" date="2015-01" db="EMBL/GenBank/DDBJ databases">
        <authorList>
            <person name="Xiang T."/>
            <person name="Song Y."/>
            <person name="Huang L."/>
            <person name="Wang B."/>
            <person name="Wu P."/>
        </authorList>
    </citation>
    <scope>NUCLEOTIDE SEQUENCE [LARGE SCALE GENOMIC DNA]</scope>
    <source>
        <strain evidence="1 2">CcD93</strain>
    </source>
</reference>
<evidence type="ECO:0000313" key="1">
    <source>
        <dbReference type="EMBL" id="CEN54225.1"/>
    </source>
</evidence>